<evidence type="ECO:0000313" key="1">
    <source>
        <dbReference type="EMBL" id="KZZ92244.1"/>
    </source>
</evidence>
<gene>
    <name evidence="1" type="ORF">AAP_02899</name>
</gene>
<proteinExistence type="predicted"/>
<dbReference type="OrthoDB" id="4207251at2759"/>
<evidence type="ECO:0000313" key="2">
    <source>
        <dbReference type="Proteomes" id="UP000242877"/>
    </source>
</evidence>
<dbReference type="VEuPathDB" id="FungiDB:AAP_02899"/>
<dbReference type="EMBL" id="AZGZ01000011">
    <property type="protein sequence ID" value="KZZ92244.1"/>
    <property type="molecule type" value="Genomic_DNA"/>
</dbReference>
<comment type="caution">
    <text evidence="1">The sequence shown here is derived from an EMBL/GenBank/DDBJ whole genome shotgun (WGS) entry which is preliminary data.</text>
</comment>
<organism evidence="1 2">
    <name type="scientific">Ascosphaera apis ARSEF 7405</name>
    <dbReference type="NCBI Taxonomy" id="392613"/>
    <lineage>
        <taxon>Eukaryota</taxon>
        <taxon>Fungi</taxon>
        <taxon>Dikarya</taxon>
        <taxon>Ascomycota</taxon>
        <taxon>Pezizomycotina</taxon>
        <taxon>Eurotiomycetes</taxon>
        <taxon>Eurotiomycetidae</taxon>
        <taxon>Onygenales</taxon>
        <taxon>Ascosphaeraceae</taxon>
        <taxon>Ascosphaera</taxon>
    </lineage>
</organism>
<dbReference type="AlphaFoldDB" id="A0A167Z6P3"/>
<dbReference type="Proteomes" id="UP000242877">
    <property type="component" value="Unassembled WGS sequence"/>
</dbReference>
<name>A0A167Z6P3_9EURO</name>
<accession>A0A167Z6P3</accession>
<keyword evidence="2" id="KW-1185">Reference proteome</keyword>
<sequence>MSEEPHYPASPTLHVEIYLNALKEGRRRAGRAGLSNTAPKLNECTRKWNRRNNNNFNMGAQATDFPTEFMTVKSGGVAHAKEFVSFQNARHCFLDNYACAIGTVNRTPDTEKRLQSLAIVATYEADCRSDAMLYAQGKRSDEQTFEQLYGLPVKTVLEMVNSYGGGIGLTNMYATVKRKPNFSRSGLCQLEFAFRRFSYRFDFWVKRDLCGRSIFKEELDDAVMRFWKIYESYHTV</sequence>
<reference evidence="1 2" key="1">
    <citation type="journal article" date="2016" name="Genome Biol. Evol.">
        <title>Divergent and convergent evolution of fungal pathogenicity.</title>
        <authorList>
            <person name="Shang Y."/>
            <person name="Xiao G."/>
            <person name="Zheng P."/>
            <person name="Cen K."/>
            <person name="Zhan S."/>
            <person name="Wang C."/>
        </authorList>
    </citation>
    <scope>NUCLEOTIDE SEQUENCE [LARGE SCALE GENOMIC DNA]</scope>
    <source>
        <strain evidence="1 2">ARSEF 7405</strain>
    </source>
</reference>
<protein>
    <submittedName>
        <fullName evidence="1">Uncharacterized protein</fullName>
    </submittedName>
</protein>